<feature type="domain" description="CCHC-type" evidence="3">
    <location>
        <begin position="195"/>
        <end position="209"/>
    </location>
</feature>
<gene>
    <name evidence="4" type="ORF">EZS28_018618</name>
</gene>
<dbReference type="SUPFAM" id="SSF57756">
    <property type="entry name" value="Retrovirus zinc finger-like domains"/>
    <property type="match status" value="2"/>
</dbReference>
<dbReference type="Proteomes" id="UP000324800">
    <property type="component" value="Unassembled WGS sequence"/>
</dbReference>
<name>A0A5J4VUM0_9EUKA</name>
<dbReference type="GO" id="GO:0003676">
    <property type="term" value="F:nucleic acid binding"/>
    <property type="evidence" value="ECO:0007669"/>
    <property type="project" value="InterPro"/>
</dbReference>
<feature type="region of interest" description="Disordered" evidence="2">
    <location>
        <begin position="139"/>
        <end position="164"/>
    </location>
</feature>
<dbReference type="EMBL" id="SNRW01005070">
    <property type="protein sequence ID" value="KAA6385856.1"/>
    <property type="molecule type" value="Genomic_DNA"/>
</dbReference>
<evidence type="ECO:0000256" key="2">
    <source>
        <dbReference type="SAM" id="MobiDB-lite"/>
    </source>
</evidence>
<dbReference type="Pfam" id="PF00098">
    <property type="entry name" value="zf-CCHC"/>
    <property type="match status" value="3"/>
</dbReference>
<dbReference type="PANTHER" id="PTHR23002">
    <property type="entry name" value="ZINC FINGER CCHC DOMAIN CONTAINING PROTEIN"/>
    <property type="match status" value="1"/>
</dbReference>
<keyword evidence="1" id="KW-0862">Zinc</keyword>
<dbReference type="PROSITE" id="PS50158">
    <property type="entry name" value="ZF_CCHC"/>
    <property type="match status" value="3"/>
</dbReference>
<feature type="region of interest" description="Disordered" evidence="2">
    <location>
        <begin position="39"/>
        <end position="67"/>
    </location>
</feature>
<evidence type="ECO:0000259" key="3">
    <source>
        <dbReference type="PROSITE" id="PS50158"/>
    </source>
</evidence>
<dbReference type="AlphaFoldDB" id="A0A5J4VUM0"/>
<feature type="domain" description="CCHC-type" evidence="3">
    <location>
        <begin position="81"/>
        <end position="96"/>
    </location>
</feature>
<dbReference type="InterPro" id="IPR001878">
    <property type="entry name" value="Znf_CCHC"/>
</dbReference>
<evidence type="ECO:0000256" key="1">
    <source>
        <dbReference type="PROSITE-ProRule" id="PRU00047"/>
    </source>
</evidence>
<sequence length="226" mass="25686">MLEQMKEEIQNGTLKREKMNLLNQIRIRIKINNWTANLTKNKNDNQRRGAQVQSGKGKQNEKQKFSYVGQKDPTAALSTERCYHCGQLGHIFAKCPYHALNKATTPEELQLVEQEIQKARASVKGQGWRGALNRVETKINPEVLQSNKNQDESQKQDGKSKKSGSLFEVGRNACFRCGRSGHTSKECTYEDTRMCFVCGGVGHVAKQCPVSLKQKEDKKKMQQEKK</sequence>
<feature type="compositionally biased region" description="Basic and acidic residues" evidence="2">
    <location>
        <begin position="149"/>
        <end position="160"/>
    </location>
</feature>
<protein>
    <recommendedName>
        <fullName evidence="3">CCHC-type domain-containing protein</fullName>
    </recommendedName>
</protein>
<keyword evidence="1" id="KW-0479">Metal-binding</keyword>
<dbReference type="InterPro" id="IPR036875">
    <property type="entry name" value="Znf_CCHC_sf"/>
</dbReference>
<reference evidence="4 5" key="1">
    <citation type="submission" date="2019-03" db="EMBL/GenBank/DDBJ databases">
        <title>Single cell metagenomics reveals metabolic interactions within the superorganism composed of flagellate Streblomastix strix and complex community of Bacteroidetes bacteria on its surface.</title>
        <authorList>
            <person name="Treitli S.C."/>
            <person name="Kolisko M."/>
            <person name="Husnik F."/>
            <person name="Keeling P."/>
            <person name="Hampl V."/>
        </authorList>
    </citation>
    <scope>NUCLEOTIDE SEQUENCE [LARGE SCALE GENOMIC DNA]</scope>
    <source>
        <strain evidence="4">ST1C</strain>
    </source>
</reference>
<dbReference type="OrthoDB" id="3863715at2759"/>
<keyword evidence="1" id="KW-0863">Zinc-finger</keyword>
<dbReference type="SMART" id="SM00343">
    <property type="entry name" value="ZnF_C2HC"/>
    <property type="match status" value="3"/>
</dbReference>
<evidence type="ECO:0000313" key="5">
    <source>
        <dbReference type="Proteomes" id="UP000324800"/>
    </source>
</evidence>
<dbReference type="Gene3D" id="4.10.60.10">
    <property type="entry name" value="Zinc finger, CCHC-type"/>
    <property type="match status" value="2"/>
</dbReference>
<evidence type="ECO:0000313" key="4">
    <source>
        <dbReference type="EMBL" id="KAA6385856.1"/>
    </source>
</evidence>
<organism evidence="4 5">
    <name type="scientific">Streblomastix strix</name>
    <dbReference type="NCBI Taxonomy" id="222440"/>
    <lineage>
        <taxon>Eukaryota</taxon>
        <taxon>Metamonada</taxon>
        <taxon>Preaxostyla</taxon>
        <taxon>Oxymonadida</taxon>
        <taxon>Streblomastigidae</taxon>
        <taxon>Streblomastix</taxon>
    </lineage>
</organism>
<dbReference type="GO" id="GO:0008270">
    <property type="term" value="F:zinc ion binding"/>
    <property type="evidence" value="ECO:0007669"/>
    <property type="project" value="UniProtKB-KW"/>
</dbReference>
<accession>A0A5J4VUM0</accession>
<comment type="caution">
    <text evidence="4">The sequence shown here is derived from an EMBL/GenBank/DDBJ whole genome shotgun (WGS) entry which is preliminary data.</text>
</comment>
<feature type="domain" description="CCHC-type" evidence="3">
    <location>
        <begin position="174"/>
        <end position="187"/>
    </location>
</feature>
<proteinExistence type="predicted"/>
<dbReference type="InterPro" id="IPR051714">
    <property type="entry name" value="Znf_CCHC_NABP"/>
</dbReference>